<gene>
    <name evidence="1" type="primary">ORF143272</name>
</gene>
<protein>
    <submittedName>
        <fullName evidence="1">Uncharacterized protein</fullName>
    </submittedName>
</protein>
<feature type="non-terminal residue" evidence="1">
    <location>
        <position position="1"/>
    </location>
</feature>
<dbReference type="EMBL" id="HACG01037688">
    <property type="protein sequence ID" value="CEK84553.1"/>
    <property type="molecule type" value="Transcribed_RNA"/>
</dbReference>
<sequence length="49" mass="5606">YALCKKRPLLLHQSKRSVLCLALYPAELELASLFYKGRKKENLQSDTAP</sequence>
<dbReference type="AlphaFoldDB" id="A0A0B7AUP5"/>
<accession>A0A0B7AUP5</accession>
<proteinExistence type="predicted"/>
<reference evidence="1" key="1">
    <citation type="submission" date="2014-12" db="EMBL/GenBank/DDBJ databases">
        <title>Insight into the proteome of Arion vulgaris.</title>
        <authorList>
            <person name="Aradska J."/>
            <person name="Bulat T."/>
            <person name="Smidak R."/>
            <person name="Sarate P."/>
            <person name="Gangsoo J."/>
            <person name="Sialana F."/>
            <person name="Bilban M."/>
            <person name="Lubec G."/>
        </authorList>
    </citation>
    <scope>NUCLEOTIDE SEQUENCE</scope>
    <source>
        <tissue evidence="1">Skin</tissue>
    </source>
</reference>
<organism evidence="1">
    <name type="scientific">Arion vulgaris</name>
    <dbReference type="NCBI Taxonomy" id="1028688"/>
    <lineage>
        <taxon>Eukaryota</taxon>
        <taxon>Metazoa</taxon>
        <taxon>Spiralia</taxon>
        <taxon>Lophotrochozoa</taxon>
        <taxon>Mollusca</taxon>
        <taxon>Gastropoda</taxon>
        <taxon>Heterobranchia</taxon>
        <taxon>Euthyneura</taxon>
        <taxon>Panpulmonata</taxon>
        <taxon>Eupulmonata</taxon>
        <taxon>Stylommatophora</taxon>
        <taxon>Helicina</taxon>
        <taxon>Arionoidea</taxon>
        <taxon>Arionidae</taxon>
        <taxon>Arion</taxon>
    </lineage>
</organism>
<name>A0A0B7AUP5_9EUPU</name>
<evidence type="ECO:0000313" key="1">
    <source>
        <dbReference type="EMBL" id="CEK84553.1"/>
    </source>
</evidence>